<reference evidence="4 5" key="1">
    <citation type="submission" date="2022-11" db="EMBL/GenBank/DDBJ databases">
        <title>Minimal conservation of predation-associated metabolite biosynthetic gene clusters underscores biosynthetic potential of Myxococcota including descriptions for ten novel species: Archangium lansinium sp. nov., Myxococcus landrumus sp. nov., Nannocystis bai.</title>
        <authorList>
            <person name="Ahearne A."/>
            <person name="Stevens C."/>
            <person name="Dowd S."/>
        </authorList>
    </citation>
    <scope>NUCLEOTIDE SEQUENCE [LARGE SCALE GENOMIC DNA]</scope>
    <source>
        <strain evidence="4 5">BB15-2</strain>
    </source>
</reference>
<keyword evidence="3" id="KW-1133">Transmembrane helix</keyword>
<evidence type="ECO:0000313" key="5">
    <source>
        <dbReference type="Proteomes" id="UP001221686"/>
    </source>
</evidence>
<comment type="caution">
    <text evidence="4">The sequence shown here is derived from an EMBL/GenBank/DDBJ whole genome shotgun (WGS) entry which is preliminary data.</text>
</comment>
<evidence type="ECO:0000256" key="3">
    <source>
        <dbReference type="SAM" id="Phobius"/>
    </source>
</evidence>
<name>A0ABT5E297_9BACT</name>
<comment type="similarity">
    <text evidence="2">Belongs to the CDP-alcohol phosphatidyltransferase class-I family.</text>
</comment>
<keyword evidence="5" id="KW-1185">Reference proteome</keyword>
<protein>
    <submittedName>
        <fullName evidence="4">CDP-alcohol phosphatidyltransferase family protein</fullName>
    </submittedName>
</protein>
<evidence type="ECO:0000256" key="1">
    <source>
        <dbReference type="ARBA" id="ARBA00022679"/>
    </source>
</evidence>
<dbReference type="InterPro" id="IPR000462">
    <property type="entry name" value="CDP-OH_P_trans"/>
</dbReference>
<dbReference type="EMBL" id="JAQNDL010000002">
    <property type="protein sequence ID" value="MDC0719931.1"/>
    <property type="molecule type" value="Genomic_DNA"/>
</dbReference>
<dbReference type="InterPro" id="IPR043130">
    <property type="entry name" value="CDP-OH_PTrfase_TM_dom"/>
</dbReference>
<sequence length="145" mass="14685">MRPCRKLIPSAVTLAGLGAGLAGAWLIAHGQPVAALFVLGLGQIFDLLDGWLARRFGAVSDIGARLDWSCDCAVAVAVYVALGCWAGVVLAALLQALTWSGVTSSPSRISGRSGAVVLALAFVALGLVPASGPLDFSLRCSLGAP</sequence>
<dbReference type="Pfam" id="PF01066">
    <property type="entry name" value="CDP-OH_P_transf"/>
    <property type="match status" value="1"/>
</dbReference>
<accession>A0ABT5E297</accession>
<proteinExistence type="inferred from homology"/>
<organism evidence="4 5">
    <name type="scientific">Nannocystis bainbridge</name>
    <dbReference type="NCBI Taxonomy" id="2995303"/>
    <lineage>
        <taxon>Bacteria</taxon>
        <taxon>Pseudomonadati</taxon>
        <taxon>Myxococcota</taxon>
        <taxon>Polyangia</taxon>
        <taxon>Nannocystales</taxon>
        <taxon>Nannocystaceae</taxon>
        <taxon>Nannocystis</taxon>
    </lineage>
</organism>
<dbReference type="InterPro" id="IPR048254">
    <property type="entry name" value="CDP_ALCOHOL_P_TRANSF_CS"/>
</dbReference>
<keyword evidence="3" id="KW-0472">Membrane</keyword>
<evidence type="ECO:0000256" key="2">
    <source>
        <dbReference type="RuleBase" id="RU003750"/>
    </source>
</evidence>
<dbReference type="Gene3D" id="1.20.120.1760">
    <property type="match status" value="1"/>
</dbReference>
<feature type="transmembrane region" description="Helical" evidence="3">
    <location>
        <begin position="7"/>
        <end position="27"/>
    </location>
</feature>
<dbReference type="PROSITE" id="PS00379">
    <property type="entry name" value="CDP_ALCOHOL_P_TRANSF"/>
    <property type="match status" value="1"/>
</dbReference>
<dbReference type="Proteomes" id="UP001221686">
    <property type="component" value="Unassembled WGS sequence"/>
</dbReference>
<keyword evidence="3" id="KW-0812">Transmembrane</keyword>
<feature type="transmembrane region" description="Helical" evidence="3">
    <location>
        <begin position="33"/>
        <end position="52"/>
    </location>
</feature>
<evidence type="ECO:0000313" key="4">
    <source>
        <dbReference type="EMBL" id="MDC0719931.1"/>
    </source>
</evidence>
<feature type="transmembrane region" description="Helical" evidence="3">
    <location>
        <begin position="73"/>
        <end position="97"/>
    </location>
</feature>
<feature type="transmembrane region" description="Helical" evidence="3">
    <location>
        <begin position="109"/>
        <end position="128"/>
    </location>
</feature>
<keyword evidence="1 2" id="KW-0808">Transferase</keyword>
<dbReference type="RefSeq" id="WP_272088428.1">
    <property type="nucleotide sequence ID" value="NZ_JAQNDL010000002.1"/>
</dbReference>
<gene>
    <name evidence="4" type="ORF">POL25_23735</name>
</gene>